<name>A0A6A6WLQ9_9PEZI</name>
<keyword evidence="1" id="KW-0156">Chromatin regulator</keyword>
<dbReference type="RefSeq" id="XP_033605595.1">
    <property type="nucleotide sequence ID" value="XM_033740388.1"/>
</dbReference>
<dbReference type="GO" id="GO:0006325">
    <property type="term" value="P:chromatin organization"/>
    <property type="evidence" value="ECO:0007669"/>
    <property type="project" value="UniProtKB-KW"/>
</dbReference>
<dbReference type="SUPFAM" id="SSF57903">
    <property type="entry name" value="FYVE/PHD zinc finger"/>
    <property type="match status" value="1"/>
</dbReference>
<dbReference type="GeneID" id="54481442"/>
<feature type="compositionally biased region" description="Basic and acidic residues" evidence="2">
    <location>
        <begin position="581"/>
        <end position="590"/>
    </location>
</feature>
<feature type="compositionally biased region" description="Polar residues" evidence="2">
    <location>
        <begin position="503"/>
        <end position="518"/>
    </location>
</feature>
<dbReference type="AlphaFoldDB" id="A0A6A6WLQ9"/>
<dbReference type="PANTHER" id="PTHR46462:SF3">
    <property type="entry name" value="UPSET, ISOFORM A"/>
    <property type="match status" value="1"/>
</dbReference>
<dbReference type="GO" id="GO:0006355">
    <property type="term" value="P:regulation of DNA-templated transcription"/>
    <property type="evidence" value="ECO:0007669"/>
    <property type="project" value="TreeGrafter"/>
</dbReference>
<evidence type="ECO:0000313" key="4">
    <source>
        <dbReference type="EMBL" id="KAF2763144.1"/>
    </source>
</evidence>
<feature type="compositionally biased region" description="Basic and acidic residues" evidence="2">
    <location>
        <begin position="680"/>
        <end position="695"/>
    </location>
</feature>
<dbReference type="PROSITE" id="PS50280">
    <property type="entry name" value="SET"/>
    <property type="match status" value="1"/>
</dbReference>
<feature type="compositionally biased region" description="Low complexity" evidence="2">
    <location>
        <begin position="905"/>
        <end position="918"/>
    </location>
</feature>
<accession>A0A6A6WLQ9</accession>
<feature type="domain" description="SET" evidence="3">
    <location>
        <begin position="281"/>
        <end position="422"/>
    </location>
</feature>
<feature type="compositionally biased region" description="Polar residues" evidence="2">
    <location>
        <begin position="535"/>
        <end position="555"/>
    </location>
</feature>
<feature type="compositionally biased region" description="Basic residues" evidence="2">
    <location>
        <begin position="119"/>
        <end position="132"/>
    </location>
</feature>
<dbReference type="GO" id="GO:0070210">
    <property type="term" value="C:Rpd3L-Expanded complex"/>
    <property type="evidence" value="ECO:0007669"/>
    <property type="project" value="TreeGrafter"/>
</dbReference>
<feature type="region of interest" description="Disordered" evidence="2">
    <location>
        <begin position="677"/>
        <end position="962"/>
    </location>
</feature>
<feature type="compositionally biased region" description="Basic and acidic residues" evidence="2">
    <location>
        <begin position="793"/>
        <end position="803"/>
    </location>
</feature>
<dbReference type="Gene3D" id="2.170.270.10">
    <property type="entry name" value="SET domain"/>
    <property type="match status" value="1"/>
</dbReference>
<feature type="compositionally biased region" description="Low complexity" evidence="2">
    <location>
        <begin position="826"/>
        <end position="855"/>
    </location>
</feature>
<feature type="compositionally biased region" description="Low complexity" evidence="2">
    <location>
        <begin position="863"/>
        <end position="874"/>
    </location>
</feature>
<evidence type="ECO:0000256" key="2">
    <source>
        <dbReference type="SAM" id="MobiDB-lite"/>
    </source>
</evidence>
<dbReference type="Gene3D" id="3.30.40.10">
    <property type="entry name" value="Zinc/RING finger domain, C3HC4 (zinc finger)"/>
    <property type="match status" value="1"/>
</dbReference>
<feature type="compositionally biased region" description="Low complexity" evidence="2">
    <location>
        <begin position="700"/>
        <end position="721"/>
    </location>
</feature>
<feature type="compositionally biased region" description="Basic and acidic residues" evidence="2">
    <location>
        <begin position="145"/>
        <end position="160"/>
    </location>
</feature>
<feature type="compositionally biased region" description="Polar residues" evidence="2">
    <location>
        <begin position="599"/>
        <end position="615"/>
    </location>
</feature>
<organism evidence="4 5">
    <name type="scientific">Pseudovirgaria hyperparasitica</name>
    <dbReference type="NCBI Taxonomy" id="470096"/>
    <lineage>
        <taxon>Eukaryota</taxon>
        <taxon>Fungi</taxon>
        <taxon>Dikarya</taxon>
        <taxon>Ascomycota</taxon>
        <taxon>Pezizomycotina</taxon>
        <taxon>Dothideomycetes</taxon>
        <taxon>Dothideomycetes incertae sedis</taxon>
        <taxon>Acrospermales</taxon>
        <taxon>Acrospermaceae</taxon>
        <taxon>Pseudovirgaria</taxon>
    </lineage>
</organism>
<evidence type="ECO:0000313" key="5">
    <source>
        <dbReference type="Proteomes" id="UP000799437"/>
    </source>
</evidence>
<dbReference type="InterPro" id="IPR013083">
    <property type="entry name" value="Znf_RING/FYVE/PHD"/>
</dbReference>
<feature type="compositionally biased region" description="Polar residues" evidence="2">
    <location>
        <begin position="722"/>
        <end position="731"/>
    </location>
</feature>
<feature type="compositionally biased region" description="Low complexity" evidence="2">
    <location>
        <begin position="774"/>
        <end position="783"/>
    </location>
</feature>
<protein>
    <recommendedName>
        <fullName evidence="3">SET domain-containing protein</fullName>
    </recommendedName>
</protein>
<keyword evidence="5" id="KW-1185">Reference proteome</keyword>
<dbReference type="InterPro" id="IPR011011">
    <property type="entry name" value="Znf_FYVE_PHD"/>
</dbReference>
<feature type="compositionally biased region" description="Basic and acidic residues" evidence="2">
    <location>
        <begin position="762"/>
        <end position="771"/>
    </location>
</feature>
<feature type="region of interest" description="Disordered" evidence="2">
    <location>
        <begin position="487"/>
        <end position="660"/>
    </location>
</feature>
<dbReference type="OrthoDB" id="1928087at2759"/>
<feature type="region of interest" description="Disordered" evidence="2">
    <location>
        <begin position="100"/>
        <end position="220"/>
    </location>
</feature>
<dbReference type="InterPro" id="IPR046341">
    <property type="entry name" value="SET_dom_sf"/>
</dbReference>
<dbReference type="Proteomes" id="UP000799437">
    <property type="component" value="Unassembled WGS sequence"/>
</dbReference>
<proteinExistence type="predicted"/>
<dbReference type="EMBL" id="ML996565">
    <property type="protein sequence ID" value="KAF2763144.1"/>
    <property type="molecule type" value="Genomic_DNA"/>
</dbReference>
<dbReference type="SUPFAM" id="SSF82199">
    <property type="entry name" value="SET domain"/>
    <property type="match status" value="1"/>
</dbReference>
<dbReference type="Pfam" id="PF00856">
    <property type="entry name" value="SET"/>
    <property type="match status" value="1"/>
</dbReference>
<reference evidence="4" key="1">
    <citation type="journal article" date="2020" name="Stud. Mycol.">
        <title>101 Dothideomycetes genomes: a test case for predicting lifestyles and emergence of pathogens.</title>
        <authorList>
            <person name="Haridas S."/>
            <person name="Albert R."/>
            <person name="Binder M."/>
            <person name="Bloem J."/>
            <person name="Labutti K."/>
            <person name="Salamov A."/>
            <person name="Andreopoulos B."/>
            <person name="Baker S."/>
            <person name="Barry K."/>
            <person name="Bills G."/>
            <person name="Bluhm B."/>
            <person name="Cannon C."/>
            <person name="Castanera R."/>
            <person name="Culley D."/>
            <person name="Daum C."/>
            <person name="Ezra D."/>
            <person name="Gonzalez J."/>
            <person name="Henrissat B."/>
            <person name="Kuo A."/>
            <person name="Liang C."/>
            <person name="Lipzen A."/>
            <person name="Lutzoni F."/>
            <person name="Magnuson J."/>
            <person name="Mondo S."/>
            <person name="Nolan M."/>
            <person name="Ohm R."/>
            <person name="Pangilinan J."/>
            <person name="Park H.-J."/>
            <person name="Ramirez L."/>
            <person name="Alfaro M."/>
            <person name="Sun H."/>
            <person name="Tritt A."/>
            <person name="Yoshinaga Y."/>
            <person name="Zwiers L.-H."/>
            <person name="Turgeon B."/>
            <person name="Goodwin S."/>
            <person name="Spatafora J."/>
            <person name="Crous P."/>
            <person name="Grigoriev I."/>
        </authorList>
    </citation>
    <scope>NUCLEOTIDE SEQUENCE</scope>
    <source>
        <strain evidence="4">CBS 121739</strain>
    </source>
</reference>
<dbReference type="GO" id="GO:0034967">
    <property type="term" value="C:Set3 complex"/>
    <property type="evidence" value="ECO:0007669"/>
    <property type="project" value="TreeGrafter"/>
</dbReference>
<dbReference type="PANTHER" id="PTHR46462">
    <property type="entry name" value="UPSET, ISOFORM A"/>
    <property type="match status" value="1"/>
</dbReference>
<dbReference type="InterPro" id="IPR001214">
    <property type="entry name" value="SET_dom"/>
</dbReference>
<gene>
    <name evidence="4" type="ORF">EJ05DRAFT_27524</name>
</gene>
<sequence>MTDISSIRPHADSQLTSVAPLAPYSPALANGHAGFDTQDVQDTQESYTIKCICGFEDDDGNTVLCEKCNSWQHIACYYGTDKVPEVHECNDCLPRKLDASAARDRQRTIRDPGNANDKKIKKPASKSHKKKGKESISTIQINGWAHDKNDHFVQDRKSGSPRDQPPTKRQKSSHKPSPSVPSLNNASSIAPPRKRAGSTLVNGQSPVKSPPTPQSNGHCGDYFSSEFLQLYRGEPHTEVSENRYEDIQMPKDLLEWLEDPETLAQVTDGKKPQEVFQRLEASIQELDSCAPRIDEHSHEDTDTKVEGSGLCPIWRWLTVEDPVAEGHYIGELRGRLERKERYISDPLNRWHTLRHPEPFVFIPPYLPLAIDTRKEGTMMRYVRRSCDPNVELRTFIADRNYHFCFISLRDLQAGEVLTVKWDLDTDIARRVQQQAENGNVAVNGIHKMEDLSRWATGALKNFGGCACGREAVDCLLERAHRTDGQYAVLDTSGRRKPKKGRKQQISPISTGHATNSRAGSEAIHRMDLDDDNADTRSTYSSSRSKPASRDNTPMTAHSLADGNAEPTDRETRKMLALIRSSEQHESEQNHGNKRKKRNSGGSTLNTPSVSSSKQIGQHEPSPPTRRPVASRKVPKKPAALRVKPRPPYHDQEVQTDEIMSQRPSVVFKPFISPARAQLTRAREERLRREELEKRRAASMSKSVPPSPGSASSNSKAASSPVQDSKSSTTSAGPDAEVQDTEMKDADADADAENQPIPVEAGSLHDTHDHQMETAPEPQAAHPQIQPPPPPWEPKLEDSVDESKPLASSQRPSSDLHVELPTPEISPQPITTAPLTATPASLAPPTGPVSSQSPSAPSQPPVLSPSVSNAVAPSPARKKLSLSDYTSRKAKAQAAVVANKIPELPSSQSENAVESSSLSPATTEPCKDVEMKDVAASPSEPASTDMAPPKAPASHPPPPLFSG</sequence>
<feature type="compositionally biased region" description="Basic and acidic residues" evidence="2">
    <location>
        <begin position="100"/>
        <end position="110"/>
    </location>
</feature>
<evidence type="ECO:0000256" key="1">
    <source>
        <dbReference type="ARBA" id="ARBA00022853"/>
    </source>
</evidence>
<evidence type="ECO:0000259" key="3">
    <source>
        <dbReference type="PROSITE" id="PS50280"/>
    </source>
</evidence>
<feature type="compositionally biased region" description="Pro residues" evidence="2">
    <location>
        <begin position="948"/>
        <end position="962"/>
    </location>
</feature>